<dbReference type="Gene3D" id="3.40.50.300">
    <property type="entry name" value="P-loop containing nucleotide triphosphate hydrolases"/>
    <property type="match status" value="1"/>
</dbReference>
<accession>A0A5N5K178</accession>
<dbReference type="GO" id="GO:0006955">
    <property type="term" value="P:immune response"/>
    <property type="evidence" value="ECO:0007669"/>
    <property type="project" value="TreeGrafter"/>
</dbReference>
<dbReference type="PANTHER" id="PTHR14241">
    <property type="entry name" value="INTERFERON-INDUCED PROTEIN 44"/>
    <property type="match status" value="1"/>
</dbReference>
<dbReference type="InterPro" id="IPR027417">
    <property type="entry name" value="P-loop_NTPase"/>
</dbReference>
<evidence type="ECO:0008006" key="3">
    <source>
        <dbReference type="Google" id="ProtNLM"/>
    </source>
</evidence>
<comment type="caution">
    <text evidence="1">The sequence shown here is derived from an EMBL/GenBank/DDBJ whole genome shotgun (WGS) entry which is preliminary data.</text>
</comment>
<proteinExistence type="predicted"/>
<dbReference type="EMBL" id="VFJC01000027">
    <property type="protein sequence ID" value="KAB5523185.1"/>
    <property type="molecule type" value="Genomic_DNA"/>
</dbReference>
<keyword evidence="2" id="KW-1185">Reference proteome</keyword>
<name>A0A5N5K178_PANHP</name>
<reference evidence="1 2" key="1">
    <citation type="submission" date="2019-06" db="EMBL/GenBank/DDBJ databases">
        <title>A chromosome-scale genome assembly of the striped catfish, Pangasianodon hypophthalmus.</title>
        <authorList>
            <person name="Wen M."/>
            <person name="Zahm M."/>
            <person name="Roques C."/>
            <person name="Cabau C."/>
            <person name="Klopp C."/>
            <person name="Donnadieu C."/>
            <person name="Jouanno E."/>
            <person name="Avarre J.-C."/>
            <person name="Campet M."/>
            <person name="Ha T.T.T."/>
            <person name="Dugue R."/>
            <person name="Lampietro C."/>
            <person name="Louis A."/>
            <person name="Herpin A."/>
            <person name="Echchiki A."/>
            <person name="Berthelot C."/>
            <person name="Parey E."/>
            <person name="Roest-Crollius H."/>
            <person name="Braasch I."/>
            <person name="Postlethwait J."/>
            <person name="Bobe J."/>
            <person name="Montfort J."/>
            <person name="Bouchez O."/>
            <person name="Begum T."/>
            <person name="Schartl M."/>
            <person name="Guiguen Y."/>
        </authorList>
    </citation>
    <scope>NUCLEOTIDE SEQUENCE [LARGE SCALE GENOMIC DNA]</scope>
    <source>
        <strain evidence="1 2">Indonesia</strain>
        <tissue evidence="1">Blood</tissue>
    </source>
</reference>
<dbReference type="PANTHER" id="PTHR14241:SF1">
    <property type="entry name" value="INTERFERON-INDUCED PROTEIN 44-RELATED"/>
    <property type="match status" value="1"/>
</dbReference>
<evidence type="ECO:0000313" key="1">
    <source>
        <dbReference type="EMBL" id="KAB5523185.1"/>
    </source>
</evidence>
<dbReference type="AlphaFoldDB" id="A0A5N5K178"/>
<dbReference type="Proteomes" id="UP000327468">
    <property type="component" value="Chromosome 26"/>
</dbReference>
<gene>
    <name evidence="1" type="ORF">PHYPO_G00149640</name>
</gene>
<dbReference type="SUPFAM" id="SSF52540">
    <property type="entry name" value="P-loop containing nucleoside triphosphate hydrolases"/>
    <property type="match status" value="1"/>
</dbReference>
<sequence length="318" mass="36199">MDQLDQLFRPFFNLNQHEQPTPKPDPEFDRQWRPVAWSEDNKHLMLRKLKDFQPGTAEVHELKILLHGPIGAGKSSLINSINTVLQGYNAAGALADSSAGQSQSFTLKLKFHKLKKAGPGTFYPFVFADIMGLEPEESNGVQTEDMIQILQGRIKDGYTFNPVKPIDKGDPKYISNPSLKDKVHCLVSVLPADRISLISHNVIKKMRAVREKARDLGIPQVVVMSMVDKACPLVKENLRKIYTSKKIKEKMEECSHKLGVPMNCIFPVLNYHEQVTNDTDMDLLILMAMTDIIRFASHYVEDQVYNVNDYVENQVYRE</sequence>
<protein>
    <recommendedName>
        <fullName evidence="3">G domain-containing protein</fullName>
    </recommendedName>
</protein>
<evidence type="ECO:0000313" key="2">
    <source>
        <dbReference type="Proteomes" id="UP000327468"/>
    </source>
</evidence>
<organism evidence="1 2">
    <name type="scientific">Pangasianodon hypophthalmus</name>
    <name type="common">Striped catfish</name>
    <name type="synonym">Helicophagus hypophthalmus</name>
    <dbReference type="NCBI Taxonomy" id="310915"/>
    <lineage>
        <taxon>Eukaryota</taxon>
        <taxon>Metazoa</taxon>
        <taxon>Chordata</taxon>
        <taxon>Craniata</taxon>
        <taxon>Vertebrata</taxon>
        <taxon>Euteleostomi</taxon>
        <taxon>Actinopterygii</taxon>
        <taxon>Neopterygii</taxon>
        <taxon>Teleostei</taxon>
        <taxon>Ostariophysi</taxon>
        <taxon>Siluriformes</taxon>
        <taxon>Pangasiidae</taxon>
        <taxon>Pangasianodon</taxon>
    </lineage>
</organism>